<keyword evidence="3" id="KW-1185">Reference proteome</keyword>
<evidence type="ECO:0000313" key="2">
    <source>
        <dbReference type="EMBL" id="CAG8674516.1"/>
    </source>
</evidence>
<evidence type="ECO:0000256" key="1">
    <source>
        <dbReference type="SAM" id="MobiDB-lite"/>
    </source>
</evidence>
<dbReference type="EMBL" id="CAJVPJ010007257">
    <property type="protein sequence ID" value="CAG8674516.1"/>
    <property type="molecule type" value="Genomic_DNA"/>
</dbReference>
<accession>A0A9N9EDW5</accession>
<feature type="region of interest" description="Disordered" evidence="1">
    <location>
        <begin position="1"/>
        <end position="21"/>
    </location>
</feature>
<dbReference type="AlphaFoldDB" id="A0A9N9EDW5"/>
<evidence type="ECO:0000313" key="3">
    <source>
        <dbReference type="Proteomes" id="UP000789572"/>
    </source>
</evidence>
<gene>
    <name evidence="2" type="ORF">POCULU_LOCUS11158</name>
</gene>
<name>A0A9N9EDW5_9GLOM</name>
<proteinExistence type="predicted"/>
<feature type="non-terminal residue" evidence="2">
    <location>
        <position position="1"/>
    </location>
</feature>
<organism evidence="2 3">
    <name type="scientific">Paraglomus occultum</name>
    <dbReference type="NCBI Taxonomy" id="144539"/>
    <lineage>
        <taxon>Eukaryota</taxon>
        <taxon>Fungi</taxon>
        <taxon>Fungi incertae sedis</taxon>
        <taxon>Mucoromycota</taxon>
        <taxon>Glomeromycotina</taxon>
        <taxon>Glomeromycetes</taxon>
        <taxon>Paraglomerales</taxon>
        <taxon>Paraglomeraceae</taxon>
        <taxon>Paraglomus</taxon>
    </lineage>
</organism>
<sequence length="50" mass="5554">DTSSIRQKLSSDKRHKVGVSPDLETDEIHLAGLDGEARVRGSRLEFEQCS</sequence>
<comment type="caution">
    <text evidence="2">The sequence shown here is derived from an EMBL/GenBank/DDBJ whole genome shotgun (WGS) entry which is preliminary data.</text>
</comment>
<dbReference type="Proteomes" id="UP000789572">
    <property type="component" value="Unassembled WGS sequence"/>
</dbReference>
<reference evidence="2" key="1">
    <citation type="submission" date="2021-06" db="EMBL/GenBank/DDBJ databases">
        <authorList>
            <person name="Kallberg Y."/>
            <person name="Tangrot J."/>
            <person name="Rosling A."/>
        </authorList>
    </citation>
    <scope>NUCLEOTIDE SEQUENCE</scope>
    <source>
        <strain evidence="2">IA702</strain>
    </source>
</reference>
<protein>
    <submittedName>
        <fullName evidence="2">2270_t:CDS:1</fullName>
    </submittedName>
</protein>